<dbReference type="GO" id="GO:0003677">
    <property type="term" value="F:DNA binding"/>
    <property type="evidence" value="ECO:0007669"/>
    <property type="project" value="UniProtKB-KW"/>
</dbReference>
<dbReference type="InterPro" id="IPR011010">
    <property type="entry name" value="DNA_brk_join_enz"/>
</dbReference>
<dbReference type="PANTHER" id="PTHR30349:SF36">
    <property type="entry name" value="PROPHAGE INTEGRASE INTR-RELATED"/>
    <property type="match status" value="1"/>
</dbReference>
<dbReference type="GO" id="GO:0006310">
    <property type="term" value="P:DNA recombination"/>
    <property type="evidence" value="ECO:0007669"/>
    <property type="project" value="UniProtKB-KW"/>
</dbReference>
<dbReference type="PANTHER" id="PTHR30349">
    <property type="entry name" value="PHAGE INTEGRASE-RELATED"/>
    <property type="match status" value="1"/>
</dbReference>
<feature type="domain" description="Tyr recombinase" evidence="4">
    <location>
        <begin position="185"/>
        <end position="398"/>
    </location>
</feature>
<dbReference type="Pfam" id="PF00589">
    <property type="entry name" value="Phage_integrase"/>
    <property type="match status" value="1"/>
</dbReference>
<dbReference type="SUPFAM" id="SSF56349">
    <property type="entry name" value="DNA breaking-rejoining enzymes"/>
    <property type="match status" value="1"/>
</dbReference>
<organism evidence="5 6">
    <name type="scientific">Paracidovorax cattleyae</name>
    <dbReference type="NCBI Taxonomy" id="80868"/>
    <lineage>
        <taxon>Bacteria</taxon>
        <taxon>Pseudomonadati</taxon>
        <taxon>Pseudomonadota</taxon>
        <taxon>Betaproteobacteria</taxon>
        <taxon>Burkholderiales</taxon>
        <taxon>Comamonadaceae</taxon>
        <taxon>Paracidovorax</taxon>
    </lineage>
</organism>
<dbReference type="InterPro" id="IPR010998">
    <property type="entry name" value="Integrase_recombinase_N"/>
</dbReference>
<dbReference type="OrthoDB" id="5391994at2"/>
<keyword evidence="2" id="KW-0238">DNA-binding</keyword>
<proteinExistence type="predicted"/>
<evidence type="ECO:0000256" key="2">
    <source>
        <dbReference type="ARBA" id="ARBA00023125"/>
    </source>
</evidence>
<reference evidence="6" key="1">
    <citation type="submission" date="2016-10" db="EMBL/GenBank/DDBJ databases">
        <authorList>
            <person name="Varghese N."/>
            <person name="Submissions S."/>
        </authorList>
    </citation>
    <scope>NUCLEOTIDE SEQUENCE [LARGE SCALE GENOMIC DNA]</scope>
    <source>
        <strain evidence="6">DSM 17101</strain>
    </source>
</reference>
<dbReference type="AlphaFoldDB" id="A0A1H0WUW9"/>
<evidence type="ECO:0000256" key="3">
    <source>
        <dbReference type="ARBA" id="ARBA00023172"/>
    </source>
</evidence>
<keyword evidence="1" id="KW-0229">DNA integration</keyword>
<keyword evidence="6" id="KW-1185">Reference proteome</keyword>
<dbReference type="InterPro" id="IPR002104">
    <property type="entry name" value="Integrase_catalytic"/>
</dbReference>
<dbReference type="InterPro" id="IPR050090">
    <property type="entry name" value="Tyrosine_recombinase_XerCD"/>
</dbReference>
<dbReference type="PROSITE" id="PS51898">
    <property type="entry name" value="TYR_RECOMBINASE"/>
    <property type="match status" value="1"/>
</dbReference>
<evidence type="ECO:0000313" key="5">
    <source>
        <dbReference type="EMBL" id="SDP93996.1"/>
    </source>
</evidence>
<dbReference type="Proteomes" id="UP000199317">
    <property type="component" value="Unassembled WGS sequence"/>
</dbReference>
<sequence>MAAESAVKTGFPGIWVHGKSVRVDFMHKGTRHRHTLGIEPTKVNLRHAARLRTAALYALKIGAYNEAEFFPHSRPADTSAKESKRLCDLYDRYMPLKAVDITKETQSRYEVALNACLNTIGRNRQIDALMPADIQQMRVDLIATRTVSTVNHYLATFIGFLYWCEDNKYCEGLAKHCTRFTKSHKDPDPFTHAEYRALLDKGCLHPIDKASVTLAFYTGLRPGELCALALEDVSPDLSRLTVRRSVTRSLTFKVPKTNKEHTVLLFPPAREALKVLIADAKTRSPADLEVWLNRHESRIDRVRVLLSPQTQARKSVVNDWYVPSAWNSKWRNIIRRSGVRARPPYQTRHTYACWNLTARGNLAFIANQMGHTDYSMLVKVYGRWIDSESPSELERIWAGMQNLEKIVPNLSQETEAETVSC</sequence>
<gene>
    <name evidence="5" type="ORF">SAMN04489708_1576</name>
</gene>
<evidence type="ECO:0000313" key="6">
    <source>
        <dbReference type="Proteomes" id="UP000199317"/>
    </source>
</evidence>
<dbReference type="InterPro" id="IPR022000">
    <property type="entry name" value="Min27-like_integrase_DNA_bind"/>
</dbReference>
<dbReference type="Pfam" id="PF12167">
    <property type="entry name" value="Arm-DNA-bind_2"/>
    <property type="match status" value="1"/>
</dbReference>
<name>A0A1H0WUW9_9BURK</name>
<dbReference type="InterPro" id="IPR013762">
    <property type="entry name" value="Integrase-like_cat_sf"/>
</dbReference>
<evidence type="ECO:0000256" key="1">
    <source>
        <dbReference type="ARBA" id="ARBA00022908"/>
    </source>
</evidence>
<evidence type="ECO:0000259" key="4">
    <source>
        <dbReference type="PROSITE" id="PS51898"/>
    </source>
</evidence>
<accession>A0A1H0WUW9</accession>
<dbReference type="RefSeq" id="WP_092840354.1">
    <property type="nucleotide sequence ID" value="NZ_FNJL01000057.1"/>
</dbReference>
<dbReference type="Gene3D" id="1.10.150.130">
    <property type="match status" value="1"/>
</dbReference>
<keyword evidence="3" id="KW-0233">DNA recombination</keyword>
<dbReference type="GO" id="GO:0015074">
    <property type="term" value="P:DNA integration"/>
    <property type="evidence" value="ECO:0007669"/>
    <property type="project" value="UniProtKB-KW"/>
</dbReference>
<dbReference type="EMBL" id="FNJL01000057">
    <property type="protein sequence ID" value="SDP93996.1"/>
    <property type="molecule type" value="Genomic_DNA"/>
</dbReference>
<dbReference type="Gene3D" id="1.10.443.10">
    <property type="entry name" value="Intergrase catalytic core"/>
    <property type="match status" value="1"/>
</dbReference>
<protein>
    <submittedName>
        <fullName evidence="5">Integrase</fullName>
    </submittedName>
</protein>